<reference evidence="1" key="1">
    <citation type="journal article" date="2020" name="Stud. Mycol.">
        <title>101 Dothideomycetes genomes: a test case for predicting lifestyles and emergence of pathogens.</title>
        <authorList>
            <person name="Haridas S."/>
            <person name="Albert R."/>
            <person name="Binder M."/>
            <person name="Bloem J."/>
            <person name="Labutti K."/>
            <person name="Salamov A."/>
            <person name="Andreopoulos B."/>
            <person name="Baker S."/>
            <person name="Barry K."/>
            <person name="Bills G."/>
            <person name="Bluhm B."/>
            <person name="Cannon C."/>
            <person name="Castanera R."/>
            <person name="Culley D."/>
            <person name="Daum C."/>
            <person name="Ezra D."/>
            <person name="Gonzalez J."/>
            <person name="Henrissat B."/>
            <person name="Kuo A."/>
            <person name="Liang C."/>
            <person name="Lipzen A."/>
            <person name="Lutzoni F."/>
            <person name="Magnuson J."/>
            <person name="Mondo S."/>
            <person name="Nolan M."/>
            <person name="Ohm R."/>
            <person name="Pangilinan J."/>
            <person name="Park H.-J."/>
            <person name="Ramirez L."/>
            <person name="Alfaro M."/>
            <person name="Sun H."/>
            <person name="Tritt A."/>
            <person name="Yoshinaga Y."/>
            <person name="Zwiers L.-H."/>
            <person name="Turgeon B."/>
            <person name="Goodwin S."/>
            <person name="Spatafora J."/>
            <person name="Crous P."/>
            <person name="Grigoriev I."/>
        </authorList>
    </citation>
    <scope>NUCLEOTIDE SEQUENCE</scope>
    <source>
        <strain evidence="1">CBS 260.36</strain>
    </source>
</reference>
<evidence type="ECO:0000313" key="1">
    <source>
        <dbReference type="EMBL" id="KAF2148152.1"/>
    </source>
</evidence>
<organism evidence="1 2">
    <name type="scientific">Myriangium duriaei CBS 260.36</name>
    <dbReference type="NCBI Taxonomy" id="1168546"/>
    <lineage>
        <taxon>Eukaryota</taxon>
        <taxon>Fungi</taxon>
        <taxon>Dikarya</taxon>
        <taxon>Ascomycota</taxon>
        <taxon>Pezizomycotina</taxon>
        <taxon>Dothideomycetes</taxon>
        <taxon>Dothideomycetidae</taxon>
        <taxon>Myriangiales</taxon>
        <taxon>Myriangiaceae</taxon>
        <taxon>Myriangium</taxon>
    </lineage>
</organism>
<dbReference type="Proteomes" id="UP000799439">
    <property type="component" value="Unassembled WGS sequence"/>
</dbReference>
<comment type="caution">
    <text evidence="1">The sequence shown here is derived from an EMBL/GenBank/DDBJ whole genome shotgun (WGS) entry which is preliminary data.</text>
</comment>
<gene>
    <name evidence="1" type="ORF">K461DRAFT_283215</name>
</gene>
<protein>
    <submittedName>
        <fullName evidence="1">Uncharacterized protein</fullName>
    </submittedName>
</protein>
<proteinExistence type="predicted"/>
<keyword evidence="2" id="KW-1185">Reference proteome</keyword>
<dbReference type="EMBL" id="ML996094">
    <property type="protein sequence ID" value="KAF2148152.1"/>
    <property type="molecule type" value="Genomic_DNA"/>
</dbReference>
<evidence type="ECO:0000313" key="2">
    <source>
        <dbReference type="Proteomes" id="UP000799439"/>
    </source>
</evidence>
<sequence>MDADHDYQVQVALLWQQNKSRDPAAPFPRNLDGLSGRVANLFMDGSLVCDTEGNSCLDAIFAADPRIWEEMSERVHVPAPLEASSGADLHQCFCGWFSFSEKELQEHFDTNPSADKEEIGRLVQRVEMIQMHGSCRGRLVAALQNGERGGVTNLL</sequence>
<dbReference type="AlphaFoldDB" id="A0A9P4MCS7"/>
<accession>A0A9P4MCS7</accession>
<dbReference type="OrthoDB" id="3930111at2759"/>
<name>A0A9P4MCS7_9PEZI</name>